<protein>
    <submittedName>
        <fullName evidence="1">Uncharacterized protein</fullName>
    </submittedName>
</protein>
<organism evidence="1 2">
    <name type="scientific">Nocardioides aromaticivorans</name>
    <dbReference type="NCBI Taxonomy" id="200618"/>
    <lineage>
        <taxon>Bacteria</taxon>
        <taxon>Bacillati</taxon>
        <taxon>Actinomycetota</taxon>
        <taxon>Actinomycetes</taxon>
        <taxon>Propionibacteriales</taxon>
        <taxon>Nocardioidaceae</taxon>
        <taxon>Nocardioides</taxon>
    </lineage>
</organism>
<dbReference type="RefSeq" id="WP_179648244.1">
    <property type="nucleotide sequence ID" value="NZ_JACBZM010000001.1"/>
</dbReference>
<dbReference type="EMBL" id="JACBZM010000001">
    <property type="protein sequence ID" value="NYI44369.1"/>
    <property type="molecule type" value="Genomic_DNA"/>
</dbReference>
<dbReference type="Proteomes" id="UP000562045">
    <property type="component" value="Unassembled WGS sequence"/>
</dbReference>
<dbReference type="AlphaFoldDB" id="A0A7Z0CKP8"/>
<gene>
    <name evidence="1" type="ORF">BJ993_001449</name>
</gene>
<name>A0A7Z0CKP8_9ACTN</name>
<accession>A0A7Z0CKP8</accession>
<reference evidence="1 2" key="1">
    <citation type="submission" date="2020-07" db="EMBL/GenBank/DDBJ databases">
        <title>Sequencing the genomes of 1000 actinobacteria strains.</title>
        <authorList>
            <person name="Klenk H.-P."/>
        </authorList>
    </citation>
    <scope>NUCLEOTIDE SEQUENCE [LARGE SCALE GENOMIC DNA]</scope>
    <source>
        <strain evidence="1 2">DSM 15131</strain>
    </source>
</reference>
<evidence type="ECO:0000313" key="1">
    <source>
        <dbReference type="EMBL" id="NYI44369.1"/>
    </source>
</evidence>
<evidence type="ECO:0000313" key="2">
    <source>
        <dbReference type="Proteomes" id="UP000562045"/>
    </source>
</evidence>
<sequence length="123" mass="12774">MSDAAAPTAWLRVAVHSVRTATTVAGLTLLVGFGALGVVTEPAPTTPAERIGMSSGPLDDMMQANRCSFTGFDRDVIPSKAIVRTPEGDTELVSFDRGWDVFSGKIAGELVAVCLGPEAPAAR</sequence>
<proteinExistence type="predicted"/>
<comment type="caution">
    <text evidence="1">The sequence shown here is derived from an EMBL/GenBank/DDBJ whole genome shotgun (WGS) entry which is preliminary data.</text>
</comment>